<feature type="domain" description="Ppx/GppA phosphatase C-terminal" evidence="3">
    <location>
        <begin position="319"/>
        <end position="486"/>
    </location>
</feature>
<dbReference type="PIRSF" id="PIRSF001267">
    <property type="entry name" value="Pyrophosphatase_GppA_Ppx"/>
    <property type="match status" value="1"/>
</dbReference>
<dbReference type="Gene3D" id="3.30.420.150">
    <property type="entry name" value="Exopolyphosphatase. Domain 2"/>
    <property type="match status" value="1"/>
</dbReference>
<dbReference type="SUPFAM" id="SSF53067">
    <property type="entry name" value="Actin-like ATPase domain"/>
    <property type="match status" value="2"/>
</dbReference>
<dbReference type="EMBL" id="JBEQCT010000008">
    <property type="protein sequence ID" value="MFM2486443.1"/>
    <property type="molecule type" value="Genomic_DNA"/>
</dbReference>
<organism evidence="4 5">
    <name type="scientific">Celerinatantimonas yamalensis</name>
    <dbReference type="NCBI Taxonomy" id="559956"/>
    <lineage>
        <taxon>Bacteria</taxon>
        <taxon>Pseudomonadati</taxon>
        <taxon>Pseudomonadota</taxon>
        <taxon>Gammaproteobacteria</taxon>
        <taxon>Celerinatantimonadaceae</taxon>
        <taxon>Celerinatantimonas</taxon>
    </lineage>
</organism>
<feature type="domain" description="Ppx/GppA phosphatase N-terminal" evidence="2">
    <location>
        <begin position="29"/>
        <end position="309"/>
    </location>
</feature>
<dbReference type="InterPro" id="IPR030673">
    <property type="entry name" value="PyroPPase_GppA_Ppx"/>
</dbReference>
<dbReference type="Pfam" id="PF02541">
    <property type="entry name" value="Ppx-GppA"/>
    <property type="match status" value="1"/>
</dbReference>
<protein>
    <submittedName>
        <fullName evidence="4">Ppx/GppA phosphatase family protein</fullName>
    </submittedName>
</protein>
<dbReference type="PANTHER" id="PTHR30005:SF14">
    <property type="entry name" value="EXOPOLYPHOSPHATASE"/>
    <property type="match status" value="1"/>
</dbReference>
<gene>
    <name evidence="4" type="ORF">ABUE30_15500</name>
</gene>
<dbReference type="InterPro" id="IPR003695">
    <property type="entry name" value="Ppx_GppA_N"/>
</dbReference>
<dbReference type="InterPro" id="IPR048950">
    <property type="entry name" value="Ppx_GppA_C"/>
</dbReference>
<evidence type="ECO:0000256" key="1">
    <source>
        <dbReference type="ARBA" id="ARBA00022801"/>
    </source>
</evidence>
<dbReference type="Gene3D" id="1.10.3210.10">
    <property type="entry name" value="Hypothetical protein af1432"/>
    <property type="match status" value="1"/>
</dbReference>
<dbReference type="SUPFAM" id="SSF109604">
    <property type="entry name" value="HD-domain/PDEase-like"/>
    <property type="match status" value="1"/>
</dbReference>
<dbReference type="CDD" id="cd24053">
    <property type="entry name" value="ASKHA_NBD_EcPPX-GppA-like"/>
    <property type="match status" value="1"/>
</dbReference>
<dbReference type="InterPro" id="IPR043129">
    <property type="entry name" value="ATPase_NBD"/>
</dbReference>
<evidence type="ECO:0000313" key="4">
    <source>
        <dbReference type="EMBL" id="MFM2486443.1"/>
    </source>
</evidence>
<evidence type="ECO:0000259" key="3">
    <source>
        <dbReference type="Pfam" id="PF21447"/>
    </source>
</evidence>
<accession>A0ABW9GB72</accession>
<dbReference type="InterPro" id="IPR050273">
    <property type="entry name" value="GppA/Ppx_hydrolase"/>
</dbReference>
<evidence type="ECO:0000313" key="5">
    <source>
        <dbReference type="Proteomes" id="UP001629953"/>
    </source>
</evidence>
<dbReference type="Proteomes" id="UP001629953">
    <property type="component" value="Unassembled WGS sequence"/>
</dbReference>
<dbReference type="PANTHER" id="PTHR30005">
    <property type="entry name" value="EXOPOLYPHOSPHATASE"/>
    <property type="match status" value="1"/>
</dbReference>
<dbReference type="Gene3D" id="3.30.420.40">
    <property type="match status" value="1"/>
</dbReference>
<comment type="caution">
    <text evidence="4">The sequence shown here is derived from an EMBL/GenBank/DDBJ whole genome shotgun (WGS) entry which is preliminary data.</text>
</comment>
<keyword evidence="1" id="KW-0378">Hydrolase</keyword>
<reference evidence="4 5" key="1">
    <citation type="journal article" date="2013" name="Int. J. Syst. Evol. Microbiol.">
        <title>Celerinatantimonas yamalensis sp. nov., a cold-adapted diazotrophic bacterium from a cold permafrost brine.</title>
        <authorList>
            <person name="Shcherbakova V."/>
            <person name="Chuvilskaya N."/>
            <person name="Rivkina E."/>
            <person name="Demidov N."/>
            <person name="Uchaeva V."/>
            <person name="Suetin S."/>
            <person name="Suzina N."/>
            <person name="Gilichinsky D."/>
        </authorList>
    </citation>
    <scope>NUCLEOTIDE SEQUENCE [LARGE SCALE GENOMIC DNA]</scope>
    <source>
        <strain evidence="4 5">C7</strain>
    </source>
</reference>
<name>A0ABW9GB72_9GAMM</name>
<dbReference type="Pfam" id="PF21447">
    <property type="entry name" value="Ppx-GppA_III"/>
    <property type="match status" value="1"/>
</dbReference>
<dbReference type="RefSeq" id="WP_408624742.1">
    <property type="nucleotide sequence ID" value="NZ_JBEQCT010000008.1"/>
</dbReference>
<keyword evidence="5" id="KW-1185">Reference proteome</keyword>
<proteinExistence type="predicted"/>
<evidence type="ECO:0000259" key="2">
    <source>
        <dbReference type="Pfam" id="PF02541"/>
    </source>
</evidence>
<sequence length="504" mass="56040">MLNLSPLDNQQRGQQIAALDLGSNSFHLIVARWQEGQIHIIDRIKEPVRLGWGLSETGTLDQASIERAMACFARFGERLRTLSVGNVRIAGTKTLRSVKKADQFLFKAQELLGHPVEIISGEEEARIIYLGVACDLAPGDGHRLVVDIGGGSTEVIIGHGMNAELKESLSMGCVAITKHFFTKGKVTAGRIKKARTACMQELVPVLDELSEKGWDEEIGASGTIRAAAQVCIAQGFSDDGTIKLKYLEKLLEQYTQAGEVDYALPGLSENRQPVFLGGLIILATLFEGLQLKAMTAAQWALREGLLYDLKGRLEHSDLRDSSVLNLANRFHVNLEYAQRVEQTGRLLLSQAQDWVSDYHSVAQLLHWGSLLFMVGLDITHSDYHKHGSYIVEHVDLPGFSRPEQLELALLVRGHRKSIRKNFPMERPLLLPVLLLLRMAIILQRGRRGQAIPPLTLSCKDNQLTLNFSAQWLEHNPLTLADLQNEQRFQEQAGYTLNIAPLTDA</sequence>